<dbReference type="AlphaFoldDB" id="A0A656HAW8"/>
<dbReference type="Proteomes" id="UP000005317">
    <property type="component" value="Unassembled WGS sequence"/>
</dbReference>
<dbReference type="PROSITE" id="PS51257">
    <property type="entry name" value="PROKAR_LIPOPROTEIN"/>
    <property type="match status" value="1"/>
</dbReference>
<evidence type="ECO:0000313" key="2">
    <source>
        <dbReference type="Proteomes" id="UP000005317"/>
    </source>
</evidence>
<keyword evidence="2" id="KW-1185">Reference proteome</keyword>
<proteinExistence type="predicted"/>
<dbReference type="EMBL" id="JH651384">
    <property type="protein sequence ID" value="EIJ33034.1"/>
    <property type="molecule type" value="Genomic_DNA"/>
</dbReference>
<sequence length="287" mass="30774">MKDSIYAVMLGAIALLSACDGGKTEQPAPNLPPTGKMETNNAQTRCFSLMEGKDLTAVQLQQDGNAISGYFIWEPFEKDGAHGVLNGEINDGLIKASHTYMIEGSIQMEETYFKLEGDQLLQGTGDLVNDNGILVVKDPTSLQFTAPMDETDCANLQQSISNAEQIAAAIEEQSGNNGLDLGMLGENLVGDWQSTQDPKARLSINESAYSNIYDGKPLDSSPYEVLASCPETCGQAIAEMPCLQLKGQDAMCYSILNADGETLELSLVSGTGNTNQYQRINAAAQQP</sequence>
<dbReference type="RefSeq" id="WP_002706997.1">
    <property type="nucleotide sequence ID" value="NZ_JH651384.1"/>
</dbReference>
<reference evidence="2" key="1">
    <citation type="journal article" date="2011" name="Stand. Genomic Sci.">
        <title>Genome sequence of the filamentous, gliding Thiothrix nivea neotype strain (JP2(T)).</title>
        <authorList>
            <person name="Lapidus A."/>
            <person name="Nolan M."/>
            <person name="Lucas S."/>
            <person name="Glavina Del Rio T."/>
            <person name="Tice H."/>
            <person name="Cheng J.F."/>
            <person name="Tapia R."/>
            <person name="Han C."/>
            <person name="Goodwin L."/>
            <person name="Pitluck S."/>
            <person name="Liolios K."/>
            <person name="Pagani I."/>
            <person name="Ivanova N."/>
            <person name="Huntemann M."/>
            <person name="Mavromatis K."/>
            <person name="Mikhailova N."/>
            <person name="Pati A."/>
            <person name="Chen A."/>
            <person name="Palaniappan K."/>
            <person name="Land M."/>
            <person name="Brambilla E.M."/>
            <person name="Rohde M."/>
            <person name="Abt B."/>
            <person name="Verbarg S."/>
            <person name="Goker M."/>
            <person name="Bristow J."/>
            <person name="Eisen J.A."/>
            <person name="Markowitz V."/>
            <person name="Hugenholtz P."/>
            <person name="Kyrpides N.C."/>
            <person name="Klenk H.P."/>
            <person name="Woyke T."/>
        </authorList>
    </citation>
    <scope>NUCLEOTIDE SEQUENCE [LARGE SCALE GENOMIC DNA]</scope>
    <source>
        <strain evidence="2">ATCC 35100 / DSM 5205 / JP2</strain>
    </source>
</reference>
<gene>
    <name evidence="1" type="ORF">Thini_0381</name>
</gene>
<evidence type="ECO:0000313" key="1">
    <source>
        <dbReference type="EMBL" id="EIJ33034.1"/>
    </source>
</evidence>
<organism evidence="1 2">
    <name type="scientific">Thiothrix nivea (strain ATCC 35100 / DSM 5205 / JP2)</name>
    <dbReference type="NCBI Taxonomy" id="870187"/>
    <lineage>
        <taxon>Bacteria</taxon>
        <taxon>Pseudomonadati</taxon>
        <taxon>Pseudomonadota</taxon>
        <taxon>Gammaproteobacteria</taxon>
        <taxon>Thiotrichales</taxon>
        <taxon>Thiotrichaceae</taxon>
        <taxon>Thiothrix</taxon>
    </lineage>
</organism>
<name>A0A656HAW8_THINJ</name>
<protein>
    <recommendedName>
        <fullName evidence="3">Lipoprotein</fullName>
    </recommendedName>
</protein>
<accession>A0A656HAW8</accession>
<dbReference type="OrthoDB" id="956460at2"/>
<evidence type="ECO:0008006" key="3">
    <source>
        <dbReference type="Google" id="ProtNLM"/>
    </source>
</evidence>